<dbReference type="eggNOG" id="COG1477">
    <property type="taxonomic scope" value="Bacteria"/>
</dbReference>
<comment type="caution">
    <text evidence="12">The sequence shown here is derived from an EMBL/GenBank/DDBJ whole genome shotgun (WGS) entry which is preliminary data.</text>
</comment>
<keyword evidence="12" id="KW-0449">Lipoprotein</keyword>
<accession>A0A059FS56</accession>
<reference evidence="12 13" key="1">
    <citation type="journal article" date="2014" name="Antonie Van Leeuwenhoek">
        <title>Hyphomonas beringensis sp. nov. and Hyphomonas chukchiensis sp. nov., isolated from surface seawater of the Bering Sea and Chukchi Sea.</title>
        <authorList>
            <person name="Li C."/>
            <person name="Lai Q."/>
            <person name="Li G."/>
            <person name="Dong C."/>
            <person name="Wang J."/>
            <person name="Liao Y."/>
            <person name="Shao Z."/>
        </authorList>
    </citation>
    <scope>NUCLEOTIDE SEQUENCE [LARGE SCALE GENOMIC DNA]</scope>
    <source>
        <strain evidence="12 13">MHS-2</strain>
    </source>
</reference>
<proteinExistence type="inferred from homology"/>
<gene>
    <name evidence="12" type="ORF">HJO_06530</name>
</gene>
<dbReference type="PANTHER" id="PTHR30040:SF2">
    <property type="entry name" value="FAD:PROTEIN FMN TRANSFERASE"/>
    <property type="match status" value="1"/>
</dbReference>
<comment type="similarity">
    <text evidence="10">Belongs to the ApbE family.</text>
</comment>
<feature type="binding site" evidence="11">
    <location>
        <position position="278"/>
    </location>
    <ligand>
        <name>Mg(2+)</name>
        <dbReference type="ChEBI" id="CHEBI:18420"/>
    </ligand>
</feature>
<dbReference type="SUPFAM" id="SSF143631">
    <property type="entry name" value="ApbE-like"/>
    <property type="match status" value="1"/>
</dbReference>
<dbReference type="Pfam" id="PF02424">
    <property type="entry name" value="ApbE"/>
    <property type="match status" value="1"/>
</dbReference>
<keyword evidence="5 10" id="KW-0479">Metal-binding</keyword>
<sequence>MLNLLVPHDVSRADSVRPVLGTASIHLRGETMGTNWSLACHAPPRLDAQDIRCRMESVFDEIIHQMSTWEPDSLISRFNRLPPGTRMDVPPAFRQVLAIALDVAQLTDGAFNPCLGAEVARRGFGPDTGGTAATDGDHAAWRHLALTAASLTRTTPALLDLSGVAKGYAVDEMGRALRALGITSYLADIGGEFTASGVKPDGLPWWVDIETPTTGPGWRVALCGRSIATSGDYRKVRFSDGERVSHIVSHADATHHSGDLASVTVLHASCALADAWATGLFAGGAATGLDLATQHGLAALFQFRNQPARASPVLAQMLA</sequence>
<organism evidence="12 13">
    <name type="scientific">Hyphomonas johnsonii MHS-2</name>
    <dbReference type="NCBI Taxonomy" id="1280950"/>
    <lineage>
        <taxon>Bacteria</taxon>
        <taxon>Pseudomonadati</taxon>
        <taxon>Pseudomonadota</taxon>
        <taxon>Alphaproteobacteria</taxon>
        <taxon>Hyphomonadales</taxon>
        <taxon>Hyphomonadaceae</taxon>
        <taxon>Hyphomonas</taxon>
    </lineage>
</organism>
<dbReference type="AlphaFoldDB" id="A0A059FS56"/>
<dbReference type="PATRIC" id="fig|1280950.3.peg.1316"/>
<dbReference type="GO" id="GO:0016740">
    <property type="term" value="F:transferase activity"/>
    <property type="evidence" value="ECO:0007669"/>
    <property type="project" value="UniProtKB-UniRule"/>
</dbReference>
<evidence type="ECO:0000256" key="4">
    <source>
        <dbReference type="ARBA" id="ARBA00022679"/>
    </source>
</evidence>
<evidence type="ECO:0000256" key="9">
    <source>
        <dbReference type="ARBA" id="ARBA00048540"/>
    </source>
</evidence>
<dbReference type="OrthoDB" id="9778595at2"/>
<comment type="cofactor">
    <cofactor evidence="11">
        <name>Mg(2+)</name>
        <dbReference type="ChEBI" id="CHEBI:18420"/>
    </cofactor>
    <cofactor evidence="11">
        <name>Mn(2+)</name>
        <dbReference type="ChEBI" id="CHEBI:29035"/>
    </cofactor>
    <text evidence="11">Magnesium. Can also use manganese.</text>
</comment>
<comment type="catalytic activity">
    <reaction evidence="9 10">
        <text>L-threonyl-[protein] + FAD = FMN-L-threonyl-[protein] + AMP + H(+)</text>
        <dbReference type="Rhea" id="RHEA:36847"/>
        <dbReference type="Rhea" id="RHEA-COMP:11060"/>
        <dbReference type="Rhea" id="RHEA-COMP:11061"/>
        <dbReference type="ChEBI" id="CHEBI:15378"/>
        <dbReference type="ChEBI" id="CHEBI:30013"/>
        <dbReference type="ChEBI" id="CHEBI:57692"/>
        <dbReference type="ChEBI" id="CHEBI:74257"/>
        <dbReference type="ChEBI" id="CHEBI:456215"/>
        <dbReference type="EC" id="2.7.1.180"/>
    </reaction>
</comment>
<dbReference type="EMBL" id="ARYK01000002">
    <property type="protein sequence ID" value="KCZ93489.1"/>
    <property type="molecule type" value="Genomic_DNA"/>
</dbReference>
<dbReference type="Gene3D" id="3.10.520.10">
    <property type="entry name" value="ApbE-like domains"/>
    <property type="match status" value="1"/>
</dbReference>
<keyword evidence="6 10" id="KW-0274">FAD</keyword>
<evidence type="ECO:0000256" key="11">
    <source>
        <dbReference type="PIRSR" id="PIRSR006268-2"/>
    </source>
</evidence>
<dbReference type="InterPro" id="IPR024932">
    <property type="entry name" value="ApbE"/>
</dbReference>
<keyword evidence="4 10" id="KW-0808">Transferase</keyword>
<dbReference type="Proteomes" id="UP000025171">
    <property type="component" value="Unassembled WGS sequence"/>
</dbReference>
<evidence type="ECO:0000256" key="1">
    <source>
        <dbReference type="ARBA" id="ARBA00011955"/>
    </source>
</evidence>
<evidence type="ECO:0000256" key="10">
    <source>
        <dbReference type="PIRNR" id="PIRNR006268"/>
    </source>
</evidence>
<dbReference type="EC" id="2.7.1.180" evidence="1 10"/>
<evidence type="ECO:0000256" key="5">
    <source>
        <dbReference type="ARBA" id="ARBA00022723"/>
    </source>
</evidence>
<keyword evidence="13" id="KW-1185">Reference proteome</keyword>
<name>A0A059FS56_9PROT</name>
<evidence type="ECO:0000313" key="13">
    <source>
        <dbReference type="Proteomes" id="UP000025171"/>
    </source>
</evidence>
<dbReference type="PIRSF" id="PIRSF006268">
    <property type="entry name" value="ApbE"/>
    <property type="match status" value="1"/>
</dbReference>
<feature type="binding site" evidence="11">
    <location>
        <position position="163"/>
    </location>
    <ligand>
        <name>Mg(2+)</name>
        <dbReference type="ChEBI" id="CHEBI:18420"/>
    </ligand>
</feature>
<evidence type="ECO:0000256" key="2">
    <source>
        <dbReference type="ARBA" id="ARBA00016337"/>
    </source>
</evidence>
<dbReference type="PANTHER" id="PTHR30040">
    <property type="entry name" value="THIAMINE BIOSYNTHESIS LIPOPROTEIN APBE"/>
    <property type="match status" value="1"/>
</dbReference>
<keyword evidence="3 10" id="KW-0285">Flavoprotein</keyword>
<evidence type="ECO:0000256" key="3">
    <source>
        <dbReference type="ARBA" id="ARBA00022630"/>
    </source>
</evidence>
<evidence type="ECO:0000313" key="12">
    <source>
        <dbReference type="EMBL" id="KCZ93489.1"/>
    </source>
</evidence>
<dbReference type="STRING" id="1280950.HJO_06530"/>
<keyword evidence="7 10" id="KW-0460">Magnesium</keyword>
<evidence type="ECO:0000256" key="8">
    <source>
        <dbReference type="ARBA" id="ARBA00031306"/>
    </source>
</evidence>
<evidence type="ECO:0000256" key="7">
    <source>
        <dbReference type="ARBA" id="ARBA00022842"/>
    </source>
</evidence>
<feature type="binding site" evidence="11">
    <location>
        <position position="274"/>
    </location>
    <ligand>
        <name>Mg(2+)</name>
        <dbReference type="ChEBI" id="CHEBI:18420"/>
    </ligand>
</feature>
<dbReference type="InterPro" id="IPR003374">
    <property type="entry name" value="ApbE-like_sf"/>
</dbReference>
<dbReference type="GO" id="GO:0046872">
    <property type="term" value="F:metal ion binding"/>
    <property type="evidence" value="ECO:0007669"/>
    <property type="project" value="UniProtKB-UniRule"/>
</dbReference>
<protein>
    <recommendedName>
        <fullName evidence="2 10">FAD:protein FMN transferase</fullName>
        <ecNumber evidence="1 10">2.7.1.180</ecNumber>
    </recommendedName>
    <alternativeName>
        <fullName evidence="8 10">Flavin transferase</fullName>
    </alternativeName>
</protein>
<dbReference type="RefSeq" id="WP_051618356.1">
    <property type="nucleotide sequence ID" value="NZ_ARYK01000002.1"/>
</dbReference>
<evidence type="ECO:0000256" key="6">
    <source>
        <dbReference type="ARBA" id="ARBA00022827"/>
    </source>
</evidence>